<feature type="signal peptide" evidence="1">
    <location>
        <begin position="1"/>
        <end position="20"/>
    </location>
</feature>
<dbReference type="Proteomes" id="UP000188947">
    <property type="component" value="Unassembled WGS sequence"/>
</dbReference>
<gene>
    <name evidence="2" type="ORF">BMF97_07750</name>
</gene>
<organism evidence="2 3">
    <name type="scientific">Elizabethkingia meningoseptica</name>
    <name type="common">Chryseobacterium meningosepticum</name>
    <dbReference type="NCBI Taxonomy" id="238"/>
    <lineage>
        <taxon>Bacteria</taxon>
        <taxon>Pseudomonadati</taxon>
        <taxon>Bacteroidota</taxon>
        <taxon>Flavobacteriia</taxon>
        <taxon>Flavobacteriales</taxon>
        <taxon>Weeksellaceae</taxon>
        <taxon>Elizabethkingia</taxon>
    </lineage>
</organism>
<reference evidence="2 3" key="1">
    <citation type="submission" date="2016-11" db="EMBL/GenBank/DDBJ databases">
        <title>Genome sequence and comparative genomic analysis of clinical strain Elizabethkingia meningoseptica 61421 PRCM.</title>
        <authorList>
            <person name="Wang M."/>
            <person name="Hu S."/>
            <person name="Cao L."/>
            <person name="Jiang T."/>
            <person name="Zhou Y."/>
            <person name="Ming D."/>
        </authorList>
    </citation>
    <scope>NUCLEOTIDE SEQUENCE [LARGE SCALE GENOMIC DNA]</scope>
    <source>
        <strain evidence="2 3">61421 PRCM</strain>
    </source>
</reference>
<dbReference type="AlphaFoldDB" id="A0A1T3ICZ2"/>
<keyword evidence="1" id="KW-0732">Signal</keyword>
<protein>
    <recommendedName>
        <fullName evidence="4">Preprotein translocase subunit SecD</fullName>
    </recommendedName>
</protein>
<evidence type="ECO:0008006" key="4">
    <source>
        <dbReference type="Google" id="ProtNLM"/>
    </source>
</evidence>
<sequence>MKKLFITALITLCFVNIAMAQSRDARYKEYAGRYGSNDGICLFDDGHFMLYGYAVVVFGSYKFEDNYIDFHPDQPEQFEVYATYNKTLGNKTRMDYMGFDRGDKTFVQYDGDKASRVFNDNANCFSGPFVNELPKQVKKIRLSNSASGSDKTNNSWYYNNDQGYNDFVLVYNRSTQEYENFKGLIDKKNNEFVLKTSNFGSDKGYTKQATNTVRQKEWQEILAAKEQYYKMKENKPKAVYANKHYQAFAPDLTQYTFDKASGQYIIKNTKDNEEYFRQNQYNDNRYLRMYIQLQPYLKNNNPVGENEMNPSSIFFTSCNDNSRESYKYNGYIKYKEEKEERPLPVTMAPAPIKNN</sequence>
<accession>A0A1T3ICZ2</accession>
<comment type="caution">
    <text evidence="2">The sequence shown here is derived from an EMBL/GenBank/DDBJ whole genome shotgun (WGS) entry which is preliminary data.</text>
</comment>
<proteinExistence type="predicted"/>
<name>A0A1T3ICZ2_ELIME</name>
<keyword evidence="3" id="KW-1185">Reference proteome</keyword>
<dbReference type="eggNOG" id="ENOG502ZC1V">
    <property type="taxonomic scope" value="Bacteria"/>
</dbReference>
<dbReference type="EMBL" id="MPOG01000008">
    <property type="protein sequence ID" value="OOH96234.1"/>
    <property type="molecule type" value="Genomic_DNA"/>
</dbReference>
<evidence type="ECO:0000313" key="3">
    <source>
        <dbReference type="Proteomes" id="UP000188947"/>
    </source>
</evidence>
<dbReference type="RefSeq" id="WP_070904986.1">
    <property type="nucleotide sequence ID" value="NZ_CP016378.1"/>
</dbReference>
<evidence type="ECO:0000313" key="2">
    <source>
        <dbReference type="EMBL" id="OOH96234.1"/>
    </source>
</evidence>
<dbReference type="OrthoDB" id="6654917at2"/>
<evidence type="ECO:0000256" key="1">
    <source>
        <dbReference type="SAM" id="SignalP"/>
    </source>
</evidence>
<feature type="chain" id="PRO_5011728724" description="Preprotein translocase subunit SecD" evidence="1">
    <location>
        <begin position="21"/>
        <end position="355"/>
    </location>
</feature>